<dbReference type="EMBL" id="JACDTZ010000001">
    <property type="protein sequence ID" value="MBA5244712.1"/>
    <property type="molecule type" value="Genomic_DNA"/>
</dbReference>
<dbReference type="InterPro" id="IPR006121">
    <property type="entry name" value="HMA_dom"/>
</dbReference>
<sequence>MAEREFNVEGMTCGHCEMSVQEEISEVAGVTAVKADHTTGTVTVEGDGFSTDDIAAAVKEAGYTLA</sequence>
<dbReference type="InterPro" id="IPR036163">
    <property type="entry name" value="HMA_dom_sf"/>
</dbReference>
<reference evidence="2 3" key="1">
    <citation type="submission" date="2020-07" db="EMBL/GenBank/DDBJ databases">
        <title>Draft genome and description of Corynebacterium haemomassiliense strain Marseile-Q3615 sp. nov.</title>
        <authorList>
            <person name="Boxberger M."/>
            <person name="La Scola B."/>
        </authorList>
    </citation>
    <scope>NUCLEOTIDE SEQUENCE [LARGE SCALE GENOMIC DNA]</scope>
    <source>
        <strain evidence="2 3">Marseille-Q3615</strain>
    </source>
</reference>
<dbReference type="Proteomes" id="UP000523682">
    <property type="component" value="Unassembled WGS sequence"/>
</dbReference>
<evidence type="ECO:0000313" key="2">
    <source>
        <dbReference type="EMBL" id="MBA5244712.1"/>
    </source>
</evidence>
<comment type="caution">
    <text evidence="2">The sequence shown here is derived from an EMBL/GenBank/DDBJ whole genome shotgun (WGS) entry which is preliminary data.</text>
</comment>
<dbReference type="AlphaFoldDB" id="A0A7W2I417"/>
<accession>A0A7W2I417</accession>
<name>A0A7W2I417_9CORY</name>
<dbReference type="RefSeq" id="WP_181889295.1">
    <property type="nucleotide sequence ID" value="NZ_CP170998.1"/>
</dbReference>
<dbReference type="Gene3D" id="3.30.70.100">
    <property type="match status" value="1"/>
</dbReference>
<protein>
    <submittedName>
        <fullName evidence="2">Heavy-metal-associated domain-containing protein</fullName>
    </submittedName>
</protein>
<keyword evidence="3" id="KW-1185">Reference proteome</keyword>
<feature type="domain" description="HMA" evidence="1">
    <location>
        <begin position="2"/>
        <end position="66"/>
    </location>
</feature>
<dbReference type="GO" id="GO:0046872">
    <property type="term" value="F:metal ion binding"/>
    <property type="evidence" value="ECO:0007669"/>
    <property type="project" value="InterPro"/>
</dbReference>
<evidence type="ECO:0000313" key="3">
    <source>
        <dbReference type="Proteomes" id="UP000523682"/>
    </source>
</evidence>
<proteinExistence type="predicted"/>
<evidence type="ECO:0000259" key="1">
    <source>
        <dbReference type="PROSITE" id="PS50846"/>
    </source>
</evidence>
<organism evidence="2 3">
    <name type="scientific">Corynebacterium haemomassiliense</name>
    <dbReference type="NCBI Taxonomy" id="2754726"/>
    <lineage>
        <taxon>Bacteria</taxon>
        <taxon>Bacillati</taxon>
        <taxon>Actinomycetota</taxon>
        <taxon>Actinomycetes</taxon>
        <taxon>Mycobacteriales</taxon>
        <taxon>Corynebacteriaceae</taxon>
        <taxon>Corynebacterium</taxon>
    </lineage>
</organism>
<dbReference type="Pfam" id="PF00403">
    <property type="entry name" value="HMA"/>
    <property type="match status" value="1"/>
</dbReference>
<dbReference type="PROSITE" id="PS50846">
    <property type="entry name" value="HMA_2"/>
    <property type="match status" value="1"/>
</dbReference>
<dbReference type="SUPFAM" id="SSF55008">
    <property type="entry name" value="HMA, heavy metal-associated domain"/>
    <property type="match status" value="1"/>
</dbReference>
<dbReference type="CDD" id="cd00371">
    <property type="entry name" value="HMA"/>
    <property type="match status" value="1"/>
</dbReference>
<gene>
    <name evidence="2" type="ORF">H0193_07815</name>
</gene>